<organism evidence="1 2">
    <name type="scientific">Falsochrobactrum ovis</name>
    <dbReference type="NCBI Taxonomy" id="1293442"/>
    <lineage>
        <taxon>Bacteria</taxon>
        <taxon>Pseudomonadati</taxon>
        <taxon>Pseudomonadota</taxon>
        <taxon>Alphaproteobacteria</taxon>
        <taxon>Hyphomicrobiales</taxon>
        <taxon>Brucellaceae</taxon>
        <taxon>Falsochrobactrum</taxon>
    </lineage>
</organism>
<sequence length="91" mass="9780">MRILGAKYTGSQYTGYTASIMVQLSEGVAKVEYGTIAPPLGGGRMNDPVTANPDLAIQEILTQTKAPETEIRAAISDYLNARQRGRIKPPS</sequence>
<reference evidence="1 2" key="1">
    <citation type="submission" date="2018-06" db="EMBL/GenBank/DDBJ databases">
        <title>Genomic Encyclopedia of Type Strains, Phase IV (KMG-IV): sequencing the most valuable type-strain genomes for metagenomic binning, comparative biology and taxonomic classification.</title>
        <authorList>
            <person name="Goeker M."/>
        </authorList>
    </citation>
    <scope>NUCLEOTIDE SEQUENCE [LARGE SCALE GENOMIC DNA]</scope>
    <source>
        <strain evidence="1 2">DSM 26720</strain>
    </source>
</reference>
<gene>
    <name evidence="1" type="ORF">C7374_11487</name>
</gene>
<dbReference type="Proteomes" id="UP000249453">
    <property type="component" value="Unassembled WGS sequence"/>
</dbReference>
<accession>A0A364JTC0</accession>
<dbReference type="AlphaFoldDB" id="A0A364JTC0"/>
<dbReference type="OrthoDB" id="9906574at2"/>
<evidence type="ECO:0000313" key="1">
    <source>
        <dbReference type="EMBL" id="RAK26401.1"/>
    </source>
</evidence>
<dbReference type="EMBL" id="QLMK01000014">
    <property type="protein sequence ID" value="RAK26401.1"/>
    <property type="molecule type" value="Genomic_DNA"/>
</dbReference>
<name>A0A364JTC0_9HYPH</name>
<keyword evidence="2" id="KW-1185">Reference proteome</keyword>
<comment type="caution">
    <text evidence="1">The sequence shown here is derived from an EMBL/GenBank/DDBJ whole genome shotgun (WGS) entry which is preliminary data.</text>
</comment>
<evidence type="ECO:0000313" key="2">
    <source>
        <dbReference type="Proteomes" id="UP000249453"/>
    </source>
</evidence>
<dbReference type="RefSeq" id="WP_111576113.1">
    <property type="nucleotide sequence ID" value="NZ_JBHEEY010000010.1"/>
</dbReference>
<protein>
    <submittedName>
        <fullName evidence="1">Uncharacterized protein</fullName>
    </submittedName>
</protein>
<proteinExistence type="predicted"/>